<organism evidence="5 6">
    <name type="scientific">Nocardioides luteus</name>
    <dbReference type="NCBI Taxonomy" id="1844"/>
    <lineage>
        <taxon>Bacteria</taxon>
        <taxon>Bacillati</taxon>
        <taxon>Actinomycetota</taxon>
        <taxon>Actinomycetes</taxon>
        <taxon>Propionibacteriales</taxon>
        <taxon>Nocardioidaceae</taxon>
        <taxon>Nocardioides</taxon>
    </lineage>
</organism>
<keyword evidence="1" id="KW-0805">Transcription regulation</keyword>
<dbReference type="InterPro" id="IPR050204">
    <property type="entry name" value="AraC_XylS_family_regulators"/>
</dbReference>
<gene>
    <name evidence="5" type="ORF">UG56_025350</name>
</gene>
<name>A0A1J4MXE3_9ACTN</name>
<dbReference type="PROSITE" id="PS01124">
    <property type="entry name" value="HTH_ARAC_FAMILY_2"/>
    <property type="match status" value="1"/>
</dbReference>
<feature type="domain" description="HTH araC/xylS-type" evidence="4">
    <location>
        <begin position="220"/>
        <end position="321"/>
    </location>
</feature>
<evidence type="ECO:0000313" key="5">
    <source>
        <dbReference type="EMBL" id="OIJ23938.1"/>
    </source>
</evidence>
<keyword evidence="6" id="KW-1185">Reference proteome</keyword>
<dbReference type="GO" id="GO:0043565">
    <property type="term" value="F:sequence-specific DNA binding"/>
    <property type="evidence" value="ECO:0007669"/>
    <property type="project" value="InterPro"/>
</dbReference>
<sequence>MPPAGADSATLVARVPRPEVFQTHGLSEDAQVEAWERHNACALVALSCRPIDGHGFDAQEVNLQLDEIHLARVRATRHVVERPASLVKEIPAKSIAVYASLRGEAILEYAGRRKVIRPGQLIVCDVDAPFLRGFGHGLEELAVKVPVDAFAARTGIASMPSPLVLDAGRDQDPHGRALVQMVGRALRPHDPVPADEDAVLDLISVIATAGKVTLATAHRAAAKAFIEDHLVDPGLSATTVAAGAGISERHLSRLFADAGTSVPRHILGRRLELAYAMLATGSDPTVRTVDVAERCGFTSASYFSQAFRKRFGVAAGDVRRAARA</sequence>
<protein>
    <submittedName>
        <fullName evidence="5">AraC family transcriptional regulator</fullName>
    </submittedName>
</protein>
<dbReference type="Gene3D" id="1.10.10.60">
    <property type="entry name" value="Homeodomain-like"/>
    <property type="match status" value="1"/>
</dbReference>
<evidence type="ECO:0000256" key="3">
    <source>
        <dbReference type="ARBA" id="ARBA00023163"/>
    </source>
</evidence>
<keyword evidence="2" id="KW-0238">DNA-binding</keyword>
<dbReference type="Pfam" id="PF12833">
    <property type="entry name" value="HTH_18"/>
    <property type="match status" value="1"/>
</dbReference>
<dbReference type="InterPro" id="IPR018060">
    <property type="entry name" value="HTH_AraC"/>
</dbReference>
<dbReference type="Proteomes" id="UP000033772">
    <property type="component" value="Unassembled WGS sequence"/>
</dbReference>
<dbReference type="InterPro" id="IPR009057">
    <property type="entry name" value="Homeodomain-like_sf"/>
</dbReference>
<evidence type="ECO:0000313" key="6">
    <source>
        <dbReference type="Proteomes" id="UP000033772"/>
    </source>
</evidence>
<dbReference type="SUPFAM" id="SSF46689">
    <property type="entry name" value="Homeodomain-like"/>
    <property type="match status" value="1"/>
</dbReference>
<dbReference type="InterPro" id="IPR035418">
    <property type="entry name" value="AraC-bd_2"/>
</dbReference>
<dbReference type="PANTHER" id="PTHR46796:SF6">
    <property type="entry name" value="ARAC SUBFAMILY"/>
    <property type="match status" value="1"/>
</dbReference>
<dbReference type="PANTHER" id="PTHR46796">
    <property type="entry name" value="HTH-TYPE TRANSCRIPTIONAL ACTIVATOR RHAS-RELATED"/>
    <property type="match status" value="1"/>
</dbReference>
<evidence type="ECO:0000256" key="1">
    <source>
        <dbReference type="ARBA" id="ARBA00023015"/>
    </source>
</evidence>
<dbReference type="GO" id="GO:0003700">
    <property type="term" value="F:DNA-binding transcription factor activity"/>
    <property type="evidence" value="ECO:0007669"/>
    <property type="project" value="InterPro"/>
</dbReference>
<evidence type="ECO:0000256" key="2">
    <source>
        <dbReference type="ARBA" id="ARBA00023125"/>
    </source>
</evidence>
<keyword evidence="3" id="KW-0804">Transcription</keyword>
<dbReference type="OrthoDB" id="9799345at2"/>
<dbReference type="Pfam" id="PF14525">
    <property type="entry name" value="AraC_binding_2"/>
    <property type="match status" value="1"/>
</dbReference>
<dbReference type="SMART" id="SM00342">
    <property type="entry name" value="HTH_ARAC"/>
    <property type="match status" value="1"/>
</dbReference>
<accession>A0A1J4MXE3</accession>
<dbReference type="EMBL" id="JZDQ02000050">
    <property type="protein sequence ID" value="OIJ23938.1"/>
    <property type="molecule type" value="Genomic_DNA"/>
</dbReference>
<proteinExistence type="predicted"/>
<comment type="caution">
    <text evidence="5">The sequence shown here is derived from an EMBL/GenBank/DDBJ whole genome shotgun (WGS) entry which is preliminary data.</text>
</comment>
<dbReference type="RefSeq" id="WP_045549261.1">
    <property type="nucleotide sequence ID" value="NZ_JZDQ02000050.1"/>
</dbReference>
<dbReference type="STRING" id="1844.UG56_025350"/>
<reference evidence="5" key="1">
    <citation type="submission" date="2016-10" db="EMBL/GenBank/DDBJ databases">
        <title>Draft Genome Sequence of Nocardioides luteus Strain BAFB, an Alkane-Degrading Bacterium Isolated from JP-7 Polluted Soil.</title>
        <authorList>
            <person name="Brown L."/>
            <person name="Ruiz O.N."/>
            <person name="Gunasekera T."/>
        </authorList>
    </citation>
    <scope>NUCLEOTIDE SEQUENCE [LARGE SCALE GENOMIC DNA]</scope>
    <source>
        <strain evidence="5">BAFB</strain>
    </source>
</reference>
<evidence type="ECO:0000259" key="4">
    <source>
        <dbReference type="PROSITE" id="PS01124"/>
    </source>
</evidence>
<dbReference type="AlphaFoldDB" id="A0A1J4MXE3"/>